<evidence type="ECO:0000256" key="2">
    <source>
        <dbReference type="ARBA" id="ARBA00022695"/>
    </source>
</evidence>
<organism evidence="6">
    <name type="scientific">Riboviria sp</name>
    <dbReference type="NCBI Taxonomy" id="2585031"/>
    <lineage>
        <taxon>Viruses</taxon>
        <taxon>Riboviria</taxon>
    </lineage>
</organism>
<evidence type="ECO:0000259" key="5">
    <source>
        <dbReference type="PROSITE" id="PS50507"/>
    </source>
</evidence>
<keyword evidence="4" id="KW-0547">Nucleotide-binding</keyword>
<dbReference type="GO" id="GO:0003968">
    <property type="term" value="F:RNA-directed RNA polymerase activity"/>
    <property type="evidence" value="ECO:0007669"/>
    <property type="project" value="UniProtKB-KW"/>
</dbReference>
<dbReference type="PROSITE" id="PS50507">
    <property type="entry name" value="RDRP_SSRNA_POS"/>
    <property type="match status" value="1"/>
</dbReference>
<reference evidence="6" key="1">
    <citation type="submission" date="2019-05" db="EMBL/GenBank/DDBJ databases">
        <title>Metatranscriptomic reconstruction reveals RNA viruses with the potential to shape carbon cycling in soil.</title>
        <authorList>
            <person name="Starr E.P."/>
            <person name="Nuccio E."/>
            <person name="Pett-Ridge J."/>
            <person name="Banfield J.F."/>
            <person name="Firestone M.K."/>
        </authorList>
    </citation>
    <scope>NUCLEOTIDE SEQUENCE</scope>
    <source>
        <strain evidence="6">H2_Bulk_35_scaffold_741</strain>
    </source>
</reference>
<name>A0A514CZF9_9VIRU</name>
<proteinExistence type="predicted"/>
<dbReference type="GO" id="GO:0003723">
    <property type="term" value="F:RNA binding"/>
    <property type="evidence" value="ECO:0007669"/>
    <property type="project" value="InterPro"/>
</dbReference>
<keyword evidence="4 6" id="KW-0696">RNA-directed RNA polymerase</keyword>
<dbReference type="EMBL" id="MN032904">
    <property type="protein sequence ID" value="QDH86751.1"/>
    <property type="molecule type" value="Genomic_DNA"/>
</dbReference>
<dbReference type="InterPro" id="IPR007094">
    <property type="entry name" value="RNA-dir_pol_PSvirus"/>
</dbReference>
<dbReference type="SUPFAM" id="SSF56672">
    <property type="entry name" value="DNA/RNA polymerases"/>
    <property type="match status" value="1"/>
</dbReference>
<dbReference type="InterPro" id="IPR043128">
    <property type="entry name" value="Rev_trsase/Diguanyl_cyclase"/>
</dbReference>
<protein>
    <recommendedName>
        <fullName evidence="4">RNA-directed RNA polymerase</fullName>
        <ecNumber evidence="4">2.7.7.48</ecNumber>
    </recommendedName>
</protein>
<dbReference type="Pfam" id="PF00998">
    <property type="entry name" value="RdRP_3"/>
    <property type="match status" value="1"/>
</dbReference>
<comment type="catalytic activity">
    <reaction evidence="4">
        <text>RNA(n) + a ribonucleoside 5'-triphosphate = RNA(n+1) + diphosphate</text>
        <dbReference type="Rhea" id="RHEA:21248"/>
        <dbReference type="Rhea" id="RHEA-COMP:14527"/>
        <dbReference type="Rhea" id="RHEA-COMP:17342"/>
        <dbReference type="ChEBI" id="CHEBI:33019"/>
        <dbReference type="ChEBI" id="CHEBI:61557"/>
        <dbReference type="ChEBI" id="CHEBI:140395"/>
        <dbReference type="EC" id="2.7.7.48"/>
    </reaction>
</comment>
<evidence type="ECO:0000313" key="6">
    <source>
        <dbReference type="EMBL" id="QDH86751.1"/>
    </source>
</evidence>
<dbReference type="GO" id="GO:0000166">
    <property type="term" value="F:nucleotide binding"/>
    <property type="evidence" value="ECO:0007669"/>
    <property type="project" value="UniProtKB-KW"/>
</dbReference>
<dbReference type="InterPro" id="IPR043502">
    <property type="entry name" value="DNA/RNA_pol_sf"/>
</dbReference>
<keyword evidence="3 4" id="KW-0693">Viral RNA replication</keyword>
<sequence>MRRKYLEAEKSLEDEPISSRDATLGAFLKAEKFGYGKYGKPRMIFPRSARYNLALASYLKPFEHWLWGYLTARRLYGGSNTRVVAKGLNAVRRGNLIVRKMRNFASCVVFEVDGAAFEAHVDVWQLLEEQGVYLAAHGGAAGLASLLARQLVNEGSTRGGLRFSRAGGRASGDFNTGMGNTLIMLAVVVAVMKSLQVPFDLLVDGDNALVFMSQCDSARVVSCFSDLALQFSGHEMVLERPVTRVEDVRFGQCAPVEVRTGVWMMVRDWTKVISQMTSSHAHLNHVAFVRPYLRGVAWCEMALNRGVPVIQAYARHLLALTVGAKAVDANFYRDYEALGVDVANRERTVFEEPTAVARDSFSLAFGVTPDEQIDLERALCNTVLRLDKCWRPEESPWHMGLTDARPGLVDQFFGVRQ</sequence>
<dbReference type="EC" id="2.7.7.48" evidence="4"/>
<accession>A0A514CZF9</accession>
<keyword evidence="1 4" id="KW-0808">Transferase</keyword>
<dbReference type="CDD" id="cd23179">
    <property type="entry name" value="ps_ssRNAv_Tolivirales_RdRp"/>
    <property type="match status" value="1"/>
</dbReference>
<dbReference type="GO" id="GO:0039694">
    <property type="term" value="P:viral RNA genome replication"/>
    <property type="evidence" value="ECO:0007669"/>
    <property type="project" value="InterPro"/>
</dbReference>
<dbReference type="InterPro" id="IPR002166">
    <property type="entry name" value="RNA_pol_HCV"/>
</dbReference>
<dbReference type="Gene3D" id="3.30.70.270">
    <property type="match status" value="1"/>
</dbReference>
<evidence type="ECO:0000256" key="3">
    <source>
        <dbReference type="ARBA" id="ARBA00022953"/>
    </source>
</evidence>
<evidence type="ECO:0000256" key="4">
    <source>
        <dbReference type="RuleBase" id="RU363062"/>
    </source>
</evidence>
<gene>
    <name evidence="6" type="ORF">H2Bulk35741_000002</name>
</gene>
<keyword evidence="2 4" id="KW-0548">Nucleotidyltransferase</keyword>
<evidence type="ECO:0000256" key="1">
    <source>
        <dbReference type="ARBA" id="ARBA00022679"/>
    </source>
</evidence>
<feature type="domain" description="RdRp catalytic" evidence="5">
    <location>
        <begin position="107"/>
        <end position="220"/>
    </location>
</feature>